<comment type="caution">
    <text evidence="2">The sequence shown here is derived from an EMBL/GenBank/DDBJ whole genome shotgun (WGS) entry which is preliminary data.</text>
</comment>
<keyword evidence="1" id="KW-0472">Membrane</keyword>
<feature type="transmembrane region" description="Helical" evidence="1">
    <location>
        <begin position="563"/>
        <end position="580"/>
    </location>
</feature>
<accession>A0A1Q9EXK5</accession>
<name>A0A1Q9EXK5_SYMMI</name>
<protein>
    <submittedName>
        <fullName evidence="2">Uncharacterized protein</fullName>
    </submittedName>
</protein>
<dbReference type="AlphaFoldDB" id="A0A1Q9EXK5"/>
<proteinExistence type="predicted"/>
<dbReference type="EMBL" id="LSRX01000049">
    <property type="protein sequence ID" value="OLQ12083.1"/>
    <property type="molecule type" value="Genomic_DNA"/>
</dbReference>
<sequence length="586" mass="65893">MGWPVSNGEELPAWAPPRIREKLPLSALTDGRVRLESCLAGGTDEDEMAGAGFGDLVDSQVGPEYMQVPGEPFAFYHKVMFPDTKPTGIRMSACLNAMEAEDEVVVFIHGSKTDKYNPRYDQVPNGFLHYLRPKSRMPGLRFDVTSEIGLLTYNEVASMRKVTNPFILVALELSGQLPALPTNTGLAKVPGGCSLIWSKAEFNPDKAEDGLPPPQLEATWGWPMFPLRSEEQTIYAVGKNPRASKRTPIATGRFIEALVDEQTNAMLNPEKWQQDFDMPSRLPNLYMKSNKPFTPTLFKKGFPEKRVKWINMKIGEIPDALFLEDQKMIKRLEDELSVLGTFDEVKAFFKKHEDDMKTKEGGGDTDIKSITVLSARSGKLRIQTAAPFPPQYNKRPCPFADLVQTDPDPQAIAISLPQKMEAGATYDCLCYLEEDRDLHAGEVMRRTSRKGRRDILAVYVRYLLLTVLEWHVRVQHDRDEPEWQQAAAFQMPLDLRKAMLAREVTMSDQARTAVDERDLWDVSLPDNGGARGNLIKFGLNTGEPVLCGRQRPRAARARRMWRALRAAVLFCLGSICYALLGTVDIK</sequence>
<keyword evidence="1" id="KW-0812">Transmembrane</keyword>
<evidence type="ECO:0000313" key="2">
    <source>
        <dbReference type="EMBL" id="OLQ12083.1"/>
    </source>
</evidence>
<keyword evidence="3" id="KW-1185">Reference proteome</keyword>
<dbReference type="Proteomes" id="UP000186817">
    <property type="component" value="Unassembled WGS sequence"/>
</dbReference>
<evidence type="ECO:0000313" key="3">
    <source>
        <dbReference type="Proteomes" id="UP000186817"/>
    </source>
</evidence>
<keyword evidence="1" id="KW-1133">Transmembrane helix</keyword>
<gene>
    <name evidence="2" type="ORF">AK812_SmicGene4067</name>
</gene>
<evidence type="ECO:0000256" key="1">
    <source>
        <dbReference type="SAM" id="Phobius"/>
    </source>
</evidence>
<organism evidence="2 3">
    <name type="scientific">Symbiodinium microadriaticum</name>
    <name type="common">Dinoflagellate</name>
    <name type="synonym">Zooxanthella microadriatica</name>
    <dbReference type="NCBI Taxonomy" id="2951"/>
    <lineage>
        <taxon>Eukaryota</taxon>
        <taxon>Sar</taxon>
        <taxon>Alveolata</taxon>
        <taxon>Dinophyceae</taxon>
        <taxon>Suessiales</taxon>
        <taxon>Symbiodiniaceae</taxon>
        <taxon>Symbiodinium</taxon>
    </lineage>
</organism>
<reference evidence="2 3" key="1">
    <citation type="submission" date="2016-02" db="EMBL/GenBank/DDBJ databases">
        <title>Genome analysis of coral dinoflagellate symbionts highlights evolutionary adaptations to a symbiotic lifestyle.</title>
        <authorList>
            <person name="Aranda M."/>
            <person name="Li Y."/>
            <person name="Liew Y.J."/>
            <person name="Baumgarten S."/>
            <person name="Simakov O."/>
            <person name="Wilson M."/>
            <person name="Piel J."/>
            <person name="Ashoor H."/>
            <person name="Bougouffa S."/>
            <person name="Bajic V.B."/>
            <person name="Ryu T."/>
            <person name="Ravasi T."/>
            <person name="Bayer T."/>
            <person name="Micklem G."/>
            <person name="Kim H."/>
            <person name="Bhak J."/>
            <person name="Lajeunesse T.C."/>
            <person name="Voolstra C.R."/>
        </authorList>
    </citation>
    <scope>NUCLEOTIDE SEQUENCE [LARGE SCALE GENOMIC DNA]</scope>
    <source>
        <strain evidence="2 3">CCMP2467</strain>
    </source>
</reference>
<dbReference type="OrthoDB" id="426777at2759"/>